<proteinExistence type="predicted"/>
<name>A0A1M4MH84_9EURY</name>
<accession>A0A1M4MH84</accession>
<protein>
    <submittedName>
        <fullName evidence="3">Uncharacterized protein</fullName>
    </submittedName>
</protein>
<dbReference type="EMBL" id="FMID01000003">
    <property type="protein sequence ID" value="SCL74216.1"/>
    <property type="molecule type" value="Genomic_DNA"/>
</dbReference>
<keyword evidence="2" id="KW-0472">Membrane</keyword>
<dbReference type="STRING" id="118126.L21_0083"/>
<reference evidence="3 4" key="1">
    <citation type="submission" date="2016-08" db="EMBL/GenBank/DDBJ databases">
        <authorList>
            <person name="Seilhamer J.J."/>
        </authorList>
    </citation>
    <scope>NUCLEOTIDE SEQUENCE [LARGE SCALE GENOMIC DNA]</scope>
    <source>
        <strain evidence="3">L21-II-0</strain>
    </source>
</reference>
<feature type="transmembrane region" description="Helical" evidence="2">
    <location>
        <begin position="6"/>
        <end position="27"/>
    </location>
</feature>
<evidence type="ECO:0000256" key="2">
    <source>
        <dbReference type="SAM" id="Phobius"/>
    </source>
</evidence>
<feature type="compositionally biased region" description="Basic and acidic residues" evidence="1">
    <location>
        <begin position="41"/>
        <end position="51"/>
    </location>
</feature>
<sequence>MIKPAVRIIAAVVAIGVVCCAAALIAAMHPSEEAKNATPERVPEEVRGARA</sequence>
<keyword evidence="2" id="KW-1133">Transmembrane helix</keyword>
<dbReference type="AlphaFoldDB" id="A0A1M4MH84"/>
<organism evidence="3 4">
    <name type="scientific">Methanoculleus chikugoensis</name>
    <dbReference type="NCBI Taxonomy" id="118126"/>
    <lineage>
        <taxon>Archaea</taxon>
        <taxon>Methanobacteriati</taxon>
        <taxon>Methanobacteriota</taxon>
        <taxon>Stenosarchaea group</taxon>
        <taxon>Methanomicrobia</taxon>
        <taxon>Methanomicrobiales</taxon>
        <taxon>Methanomicrobiaceae</taxon>
        <taxon>Methanoculleus</taxon>
    </lineage>
</organism>
<keyword evidence="2" id="KW-0812">Transmembrane</keyword>
<evidence type="ECO:0000256" key="1">
    <source>
        <dbReference type="SAM" id="MobiDB-lite"/>
    </source>
</evidence>
<gene>
    <name evidence="3" type="ORF">L21_0083</name>
</gene>
<feature type="region of interest" description="Disordered" evidence="1">
    <location>
        <begin position="31"/>
        <end position="51"/>
    </location>
</feature>
<evidence type="ECO:0000313" key="3">
    <source>
        <dbReference type="EMBL" id="SCL74216.1"/>
    </source>
</evidence>
<dbReference type="Proteomes" id="UP000184671">
    <property type="component" value="Unassembled WGS sequence"/>
</dbReference>
<evidence type="ECO:0000313" key="4">
    <source>
        <dbReference type="Proteomes" id="UP000184671"/>
    </source>
</evidence>